<protein>
    <recommendedName>
        <fullName evidence="1">Tetrapyrrole methylase domain-containing protein</fullName>
    </recommendedName>
</protein>
<name>A0A365GXK2_9ACTN</name>
<comment type="caution">
    <text evidence="2">The sequence shown here is derived from an EMBL/GenBank/DDBJ whole genome shotgun (WGS) entry which is preliminary data.</text>
</comment>
<evidence type="ECO:0000313" key="3">
    <source>
        <dbReference type="Proteomes" id="UP000251891"/>
    </source>
</evidence>
<dbReference type="EMBL" id="QLYX01000018">
    <property type="protein sequence ID" value="RAY11559.1"/>
    <property type="molecule type" value="Genomic_DNA"/>
</dbReference>
<dbReference type="GO" id="GO:0008168">
    <property type="term" value="F:methyltransferase activity"/>
    <property type="evidence" value="ECO:0007669"/>
    <property type="project" value="InterPro"/>
</dbReference>
<dbReference type="InterPro" id="IPR000878">
    <property type="entry name" value="4pyrrol_Mease"/>
</dbReference>
<dbReference type="AlphaFoldDB" id="A0A365GXK2"/>
<dbReference type="OrthoDB" id="1459304at2"/>
<dbReference type="InterPro" id="IPR035996">
    <property type="entry name" value="4pyrrol_Methylase_sf"/>
</dbReference>
<accession>A0A365GXK2</accession>
<dbReference type="InterPro" id="IPR014777">
    <property type="entry name" value="4pyrrole_Mease_sub1"/>
</dbReference>
<evidence type="ECO:0000313" key="2">
    <source>
        <dbReference type="EMBL" id="RAY11559.1"/>
    </source>
</evidence>
<organism evidence="2 3">
    <name type="scientific">Actinomadura craniellae</name>
    <dbReference type="NCBI Taxonomy" id="2231787"/>
    <lineage>
        <taxon>Bacteria</taxon>
        <taxon>Bacillati</taxon>
        <taxon>Actinomycetota</taxon>
        <taxon>Actinomycetes</taxon>
        <taxon>Streptosporangiales</taxon>
        <taxon>Thermomonosporaceae</taxon>
        <taxon>Actinomadura</taxon>
    </lineage>
</organism>
<dbReference type="Pfam" id="PF00590">
    <property type="entry name" value="TP_methylase"/>
    <property type="match status" value="1"/>
</dbReference>
<feature type="domain" description="Tetrapyrrole methylase" evidence="1">
    <location>
        <begin position="24"/>
        <end position="157"/>
    </location>
</feature>
<dbReference type="Gene3D" id="3.40.1010.10">
    <property type="entry name" value="Cobalt-precorrin-4 Transmethylase, Domain 1"/>
    <property type="match status" value="1"/>
</dbReference>
<reference evidence="2 3" key="1">
    <citation type="submission" date="2018-06" db="EMBL/GenBank/DDBJ databases">
        <title>Actinomadura craniellae sp. nov. isolated from marine sponge Craniella sp.</title>
        <authorList>
            <person name="Li L."/>
            <person name="Xu Q.H."/>
            <person name="Lin H.W."/>
            <person name="Lu Y.H."/>
        </authorList>
    </citation>
    <scope>NUCLEOTIDE SEQUENCE [LARGE SCALE GENOMIC DNA]</scope>
    <source>
        <strain evidence="2 3">LHW63021</strain>
    </source>
</reference>
<sequence>MSELNSRAGEIDVPWNLIIPEADIYLVGYGMRMPNDFTLEMLAVLKRCQRIFAVPPINAPEFGIPRMENLLHFYAPDKNRHKTYREMLELILDAAAEDAPVALATYGSAMVGTFVAHRILEEAPERGLTVHVTNAVSSFDGIWADLNIEPFYGFEIWEATAFVKLEIQPDPRVNLLLPQAPIFGVAKGPDISRLTMETSSTLVDLRDYLLRFYPPEHRVHFIKTGSGAGPRSVGPAIETLPLAELHRSGRNQGSTLLVPRMDSGEELNFRQPAAATEMPAVAAG</sequence>
<proteinExistence type="predicted"/>
<dbReference type="RefSeq" id="WP_111871465.1">
    <property type="nucleotide sequence ID" value="NZ_QLYX01000018.1"/>
</dbReference>
<gene>
    <name evidence="2" type="ORF">DPM19_30120</name>
</gene>
<evidence type="ECO:0000259" key="1">
    <source>
        <dbReference type="Pfam" id="PF00590"/>
    </source>
</evidence>
<dbReference type="Proteomes" id="UP000251891">
    <property type="component" value="Unassembled WGS sequence"/>
</dbReference>
<dbReference type="SUPFAM" id="SSF53790">
    <property type="entry name" value="Tetrapyrrole methylase"/>
    <property type="match status" value="1"/>
</dbReference>
<keyword evidence="3" id="KW-1185">Reference proteome</keyword>